<keyword evidence="1" id="KW-0805">Transcription regulation</keyword>
<feature type="domain" description="HTH lacI-type" evidence="4">
    <location>
        <begin position="2"/>
        <end position="56"/>
    </location>
</feature>
<keyword evidence="3" id="KW-0804">Transcription</keyword>
<evidence type="ECO:0000313" key="6">
    <source>
        <dbReference type="Proteomes" id="UP000321175"/>
    </source>
</evidence>
<dbReference type="CDD" id="cd01392">
    <property type="entry name" value="HTH_LacI"/>
    <property type="match status" value="1"/>
</dbReference>
<dbReference type="Pfam" id="PF00532">
    <property type="entry name" value="Peripla_BP_1"/>
    <property type="match status" value="1"/>
</dbReference>
<dbReference type="CDD" id="cd06286">
    <property type="entry name" value="PBP1_CcpB-like"/>
    <property type="match status" value="1"/>
</dbReference>
<gene>
    <name evidence="5" type="ORF">EMU01_31000</name>
</gene>
<evidence type="ECO:0000256" key="1">
    <source>
        <dbReference type="ARBA" id="ARBA00023015"/>
    </source>
</evidence>
<protein>
    <submittedName>
        <fullName evidence="5">LacI family transcriptional regulator</fullName>
    </submittedName>
</protein>
<dbReference type="PANTHER" id="PTHR30146:SF105">
    <property type="entry name" value="CATABOLITE CONTROL PROTEIN B"/>
    <property type="match status" value="1"/>
</dbReference>
<dbReference type="PROSITE" id="PS50932">
    <property type="entry name" value="HTH_LACI_2"/>
    <property type="match status" value="1"/>
</dbReference>
<dbReference type="EMBL" id="BJWA01000052">
    <property type="protein sequence ID" value="GEL81956.1"/>
    <property type="molecule type" value="Genomic_DNA"/>
</dbReference>
<dbReference type="InterPro" id="IPR001761">
    <property type="entry name" value="Peripla_BP/Lac1_sug-bd_dom"/>
</dbReference>
<evidence type="ECO:0000313" key="5">
    <source>
        <dbReference type="EMBL" id="GEL81956.1"/>
    </source>
</evidence>
<dbReference type="SMART" id="SM00354">
    <property type="entry name" value="HTH_LACI"/>
    <property type="match status" value="1"/>
</dbReference>
<dbReference type="RefSeq" id="WP_071866412.1">
    <property type="nucleotide sequence ID" value="NZ_BJWA01000052.1"/>
</dbReference>
<dbReference type="Gene3D" id="1.10.260.40">
    <property type="entry name" value="lambda repressor-like DNA-binding domains"/>
    <property type="match status" value="1"/>
</dbReference>
<evidence type="ECO:0000256" key="2">
    <source>
        <dbReference type="ARBA" id="ARBA00023125"/>
    </source>
</evidence>
<name>A0ABQ0VH16_ENTMU</name>
<dbReference type="InterPro" id="IPR028082">
    <property type="entry name" value="Peripla_BP_I"/>
</dbReference>
<comment type="caution">
    <text evidence="5">The sequence shown here is derived from an EMBL/GenBank/DDBJ whole genome shotgun (WGS) entry which is preliminary data.</text>
</comment>
<accession>A0ABQ0VH16</accession>
<dbReference type="InterPro" id="IPR010982">
    <property type="entry name" value="Lambda_DNA-bd_dom_sf"/>
</dbReference>
<dbReference type="PANTHER" id="PTHR30146">
    <property type="entry name" value="LACI-RELATED TRANSCRIPTIONAL REPRESSOR"/>
    <property type="match status" value="1"/>
</dbReference>
<keyword evidence="2" id="KW-0238">DNA-binding</keyword>
<dbReference type="Gene3D" id="3.40.50.2300">
    <property type="match status" value="2"/>
</dbReference>
<evidence type="ECO:0000259" key="4">
    <source>
        <dbReference type="PROSITE" id="PS50932"/>
    </source>
</evidence>
<evidence type="ECO:0000256" key="3">
    <source>
        <dbReference type="ARBA" id="ARBA00023163"/>
    </source>
</evidence>
<proteinExistence type="predicted"/>
<reference evidence="5 6" key="1">
    <citation type="submission" date="2019-07" db="EMBL/GenBank/DDBJ databases">
        <title>Whole genome shotgun sequence of Enterococcus mundtii NBRC 100490.</title>
        <authorList>
            <person name="Hosoyama A."/>
            <person name="Uohara A."/>
            <person name="Ohji S."/>
            <person name="Ichikawa N."/>
        </authorList>
    </citation>
    <scope>NUCLEOTIDE SEQUENCE [LARGE SCALE GENOMIC DNA]</scope>
    <source>
        <strain evidence="5 6">NBRC 100490</strain>
    </source>
</reference>
<dbReference type="GeneID" id="61000345"/>
<dbReference type="InterPro" id="IPR000843">
    <property type="entry name" value="HTH_LacI"/>
</dbReference>
<dbReference type="Proteomes" id="UP000321175">
    <property type="component" value="Unassembled WGS sequence"/>
</dbReference>
<organism evidence="5 6">
    <name type="scientific">Enterococcus mundtii</name>
    <dbReference type="NCBI Taxonomy" id="53346"/>
    <lineage>
        <taxon>Bacteria</taxon>
        <taxon>Bacillati</taxon>
        <taxon>Bacillota</taxon>
        <taxon>Bacilli</taxon>
        <taxon>Lactobacillales</taxon>
        <taxon>Enterococcaceae</taxon>
        <taxon>Enterococcus</taxon>
    </lineage>
</organism>
<dbReference type="Pfam" id="PF00356">
    <property type="entry name" value="LacI"/>
    <property type="match status" value="1"/>
</dbReference>
<dbReference type="SUPFAM" id="SSF53822">
    <property type="entry name" value="Periplasmic binding protein-like I"/>
    <property type="match status" value="1"/>
</dbReference>
<keyword evidence="6" id="KW-1185">Reference proteome</keyword>
<sequence length="307" mass="34954">MANIRDIAKRTGYSVSTVSRVINQHPYVDEAKRTEILKVIKELNYVPNANARQLSSGKTKNIGVILPYTNHPYFDQLLSGIIEVAFSEGYKVTLLPTNYQIKREQQYLEEFAAKAFDGLIITSRANPLELLLDYQRYGPIVFCEKIEDLEVTSVYIDRKQSITDGLSFLKDQGVKRVGVTLGRTGRMSYNSKITLKLCKEIFPEFNEADVYWQCIDTEHGKQAGGFFKERGIDGIFTNSDTVAAGVLQSYKNQKIPIVGRENMLISELLNFSTIDHHLKQCGETAFRLFLNDTVEQVKIPYTFIQRP</sequence>
<dbReference type="SUPFAM" id="SSF47413">
    <property type="entry name" value="lambda repressor-like DNA-binding domains"/>
    <property type="match status" value="1"/>
</dbReference>